<proteinExistence type="predicted"/>
<evidence type="ECO:0000256" key="1">
    <source>
        <dbReference type="SAM" id="MobiDB-lite"/>
    </source>
</evidence>
<dbReference type="EMBL" id="JAPFQI010000010">
    <property type="protein sequence ID" value="MCW8086729.1"/>
    <property type="molecule type" value="Genomic_DNA"/>
</dbReference>
<gene>
    <name evidence="2" type="ORF">OF850_13920</name>
</gene>
<comment type="caution">
    <text evidence="2">The sequence shown here is derived from an EMBL/GenBank/DDBJ whole genome shotgun (WGS) entry which is preliminary data.</text>
</comment>
<dbReference type="Proteomes" id="UP001526430">
    <property type="component" value="Unassembled WGS sequence"/>
</dbReference>
<feature type="region of interest" description="Disordered" evidence="1">
    <location>
        <begin position="1"/>
        <end position="26"/>
    </location>
</feature>
<protein>
    <submittedName>
        <fullName evidence="2">Uncharacterized protein</fullName>
    </submittedName>
</protein>
<evidence type="ECO:0000313" key="2">
    <source>
        <dbReference type="EMBL" id="MCW8086729.1"/>
    </source>
</evidence>
<name>A0ABT3NX38_9PROT</name>
<evidence type="ECO:0000313" key="3">
    <source>
        <dbReference type="Proteomes" id="UP001526430"/>
    </source>
</evidence>
<dbReference type="RefSeq" id="WP_301590827.1">
    <property type="nucleotide sequence ID" value="NZ_JAPFQI010000010.1"/>
</dbReference>
<sequence length="149" mass="16590">MREFKGRPPGAGAGDMSRLTEALRPSIALTPRQAGDARRMRREGKEPPEIAALLDAPVDEVEKALCQMRMPRPETTRGTLNVTLAAHAVVMRERQGNEPLWVTMDRLLDELFRLRAEAGQRVSPPRPSSRRRSAPEAPLLDLLGGARRH</sequence>
<organism evidence="2 3">
    <name type="scientific">Sabulicella glaciei</name>
    <dbReference type="NCBI Taxonomy" id="2984948"/>
    <lineage>
        <taxon>Bacteria</taxon>
        <taxon>Pseudomonadati</taxon>
        <taxon>Pseudomonadota</taxon>
        <taxon>Alphaproteobacteria</taxon>
        <taxon>Acetobacterales</taxon>
        <taxon>Acetobacteraceae</taxon>
        <taxon>Sabulicella</taxon>
    </lineage>
</organism>
<reference evidence="2 3" key="1">
    <citation type="submission" date="2022-10" db="EMBL/GenBank/DDBJ databases">
        <title>Roseococcus glaciei nov., sp. nov., isolated from glacier.</title>
        <authorList>
            <person name="Liu Q."/>
            <person name="Xin Y.-H."/>
        </authorList>
    </citation>
    <scope>NUCLEOTIDE SEQUENCE [LARGE SCALE GENOMIC DNA]</scope>
    <source>
        <strain evidence="2 3">MDT2-1-1</strain>
    </source>
</reference>
<accession>A0ABT3NX38</accession>
<keyword evidence="3" id="KW-1185">Reference proteome</keyword>
<feature type="region of interest" description="Disordered" evidence="1">
    <location>
        <begin position="118"/>
        <end position="149"/>
    </location>
</feature>